<feature type="region of interest" description="Disordered" evidence="5">
    <location>
        <begin position="648"/>
        <end position="670"/>
    </location>
</feature>
<dbReference type="GO" id="GO:0097729">
    <property type="term" value="C:9+2 motile cilium"/>
    <property type="evidence" value="ECO:0007669"/>
    <property type="project" value="TreeGrafter"/>
</dbReference>
<protein>
    <recommendedName>
        <fullName evidence="6">Dynein heavy chain coiled coil stalk domain-containing protein</fullName>
    </recommendedName>
</protein>
<name>A0A699Y6S4_HAELA</name>
<feature type="coiled-coil region" evidence="4">
    <location>
        <begin position="40"/>
        <end position="67"/>
    </location>
</feature>
<gene>
    <name evidence="7" type="ORF">HaLaN_00388</name>
</gene>
<dbReference type="AlphaFoldDB" id="A0A699Y6S4"/>
<sequence length="670" mass="73315">VVDAQHKLRVLSSYEGQVARELQTQRALVEQHNTVVTAVTEEIDAALDSAQRRYRQALQEVSGLTENDLAELRSYTHPPERVRMVLMAVATLFELPTDWRAAQKLLGEQNPKLLERLVNFQTSGLSVVTLAKVSRIIAEPEFNIVQVESHSRAAKPLCWWVLSVVELLRAGRQADLKRSKIAEAEERLGAARKYVQQLRGELQAARNETARQRAICESAEADIAEMHALARDEKKAARNVQQLERVVGQLTGAWREQLEDVKQQLPRLLGDSTLAAAACVYLGHLQPIQRTAALQAWQALAEAHGLACSPGFSLQRFAALSEGQLVAGAASDVRANMAPGLREALLLLALGCRPPLLLDTGGSSSHLLRAFQTWAASPPASKAAGRVDSSSPGHHDRQHKAMTRVFFSVHEEGLELRVAHAVCRGTQVVVDLVTACPAEVHLMERVVVAYEEQMRRCYKSRAQVPHLLFVRWRCEGQALDPALLALLNPLRLDSRGLELRGQLDEALLGLVTSGARAPLKEMNAKMWALEQERDRLEQAIVYSVAHTNSPLFADDSLVDATVSKAQQAMALRQQLPQLQARLQAVQHVSCMALAGVVDAGMLVYDCLAYLAAHLPSQPLLPAHHFLPLFKAAARTALSNAQLLDTASQASSQPNVRVTGHAAGATKAQAS</sequence>
<keyword evidence="2" id="KW-0969">Cilium</keyword>
<evidence type="ECO:0000313" key="7">
    <source>
        <dbReference type="EMBL" id="GFH05857.1"/>
    </source>
</evidence>
<keyword evidence="3" id="KW-0966">Cell projection</keyword>
<dbReference type="GO" id="GO:0008569">
    <property type="term" value="F:minus-end-directed microtubule motor activity"/>
    <property type="evidence" value="ECO:0007669"/>
    <property type="project" value="TreeGrafter"/>
</dbReference>
<proteinExistence type="predicted"/>
<organism evidence="7 8">
    <name type="scientific">Haematococcus lacustris</name>
    <name type="common">Green alga</name>
    <name type="synonym">Haematococcus pluvialis</name>
    <dbReference type="NCBI Taxonomy" id="44745"/>
    <lineage>
        <taxon>Eukaryota</taxon>
        <taxon>Viridiplantae</taxon>
        <taxon>Chlorophyta</taxon>
        <taxon>core chlorophytes</taxon>
        <taxon>Chlorophyceae</taxon>
        <taxon>CS clade</taxon>
        <taxon>Chlamydomonadales</taxon>
        <taxon>Haematococcaceae</taxon>
        <taxon>Haematococcus</taxon>
    </lineage>
</organism>
<evidence type="ECO:0000256" key="3">
    <source>
        <dbReference type="ARBA" id="ARBA00023273"/>
    </source>
</evidence>
<dbReference type="GO" id="GO:0051959">
    <property type="term" value="F:dynein light intermediate chain binding"/>
    <property type="evidence" value="ECO:0007669"/>
    <property type="project" value="InterPro"/>
</dbReference>
<comment type="subcellular location">
    <subcellularLocation>
        <location evidence="1">Cell projection</location>
        <location evidence="1">Cilium</location>
    </subcellularLocation>
</comment>
<feature type="non-terminal residue" evidence="7">
    <location>
        <position position="670"/>
    </location>
</feature>
<evidence type="ECO:0000256" key="5">
    <source>
        <dbReference type="SAM" id="MobiDB-lite"/>
    </source>
</evidence>
<dbReference type="GO" id="GO:0030286">
    <property type="term" value="C:dynein complex"/>
    <property type="evidence" value="ECO:0007669"/>
    <property type="project" value="InterPro"/>
</dbReference>
<feature type="non-terminal residue" evidence="7">
    <location>
        <position position="1"/>
    </location>
</feature>
<reference evidence="7 8" key="1">
    <citation type="submission" date="2020-02" db="EMBL/GenBank/DDBJ databases">
        <title>Draft genome sequence of Haematococcus lacustris strain NIES-144.</title>
        <authorList>
            <person name="Morimoto D."/>
            <person name="Nakagawa S."/>
            <person name="Yoshida T."/>
            <person name="Sawayama S."/>
        </authorList>
    </citation>
    <scope>NUCLEOTIDE SEQUENCE [LARGE SCALE GENOMIC DNA]</scope>
    <source>
        <strain evidence="7 8">NIES-144</strain>
    </source>
</reference>
<dbReference type="InterPro" id="IPR026983">
    <property type="entry name" value="DHC"/>
</dbReference>
<keyword evidence="8" id="KW-1185">Reference proteome</keyword>
<accession>A0A699Y6S4</accession>
<dbReference type="EMBL" id="BLLF01000011">
    <property type="protein sequence ID" value="GFH05857.1"/>
    <property type="molecule type" value="Genomic_DNA"/>
</dbReference>
<dbReference type="GO" id="GO:0045505">
    <property type="term" value="F:dynein intermediate chain binding"/>
    <property type="evidence" value="ECO:0007669"/>
    <property type="project" value="InterPro"/>
</dbReference>
<feature type="coiled-coil region" evidence="4">
    <location>
        <begin position="181"/>
        <end position="246"/>
    </location>
</feature>
<dbReference type="GO" id="GO:0060294">
    <property type="term" value="P:cilium movement involved in cell motility"/>
    <property type="evidence" value="ECO:0007669"/>
    <property type="project" value="TreeGrafter"/>
</dbReference>
<dbReference type="Proteomes" id="UP000485058">
    <property type="component" value="Unassembled WGS sequence"/>
</dbReference>
<comment type="caution">
    <text evidence="7">The sequence shown here is derived from an EMBL/GenBank/DDBJ whole genome shotgun (WGS) entry which is preliminary data.</text>
</comment>
<dbReference type="Gene3D" id="1.20.920.20">
    <property type="match status" value="1"/>
</dbReference>
<keyword evidence="4" id="KW-0175">Coiled coil</keyword>
<feature type="domain" description="Dynein heavy chain coiled coil stalk" evidence="6">
    <location>
        <begin position="33"/>
        <end position="291"/>
    </location>
</feature>
<evidence type="ECO:0000313" key="8">
    <source>
        <dbReference type="Proteomes" id="UP000485058"/>
    </source>
</evidence>
<dbReference type="InterPro" id="IPR024743">
    <property type="entry name" value="Dynein_HC_stalk"/>
</dbReference>
<evidence type="ECO:0000256" key="1">
    <source>
        <dbReference type="ARBA" id="ARBA00004138"/>
    </source>
</evidence>
<evidence type="ECO:0000256" key="4">
    <source>
        <dbReference type="SAM" id="Coils"/>
    </source>
</evidence>
<evidence type="ECO:0000259" key="6">
    <source>
        <dbReference type="Pfam" id="PF12777"/>
    </source>
</evidence>
<dbReference type="PANTHER" id="PTHR10676">
    <property type="entry name" value="DYNEIN HEAVY CHAIN FAMILY PROTEIN"/>
    <property type="match status" value="1"/>
</dbReference>
<evidence type="ECO:0000256" key="2">
    <source>
        <dbReference type="ARBA" id="ARBA00023069"/>
    </source>
</evidence>
<dbReference type="PANTHER" id="PTHR10676:SF398">
    <property type="entry name" value="DYNEIN HEAVY CHAIN"/>
    <property type="match status" value="1"/>
</dbReference>
<dbReference type="Pfam" id="PF12777">
    <property type="entry name" value="MT"/>
    <property type="match status" value="1"/>
</dbReference>